<comment type="caution">
    <text evidence="5">The sequence shown here is derived from an EMBL/GenBank/DDBJ whole genome shotgun (WGS) entry which is preliminary data.</text>
</comment>
<reference evidence="7 8" key="1">
    <citation type="submission" date="2018-09" db="EMBL/GenBank/DDBJ databases">
        <title>Streptomyces sp. nov. DS1-2, an endophytic actinomycete isolated from roots of Dendrobium scabrilingue.</title>
        <authorList>
            <person name="Kuncharoen N."/>
            <person name="Kudo T."/>
            <person name="Ohkuma M."/>
            <person name="Yuki M."/>
            <person name="Tanasupawat S."/>
        </authorList>
    </citation>
    <scope>NUCLEOTIDE SEQUENCE [LARGE SCALE GENOMIC DNA]</scope>
    <source>
        <strain evidence="5 8">AZ1-7</strain>
        <strain evidence="6 7">DS1-2</strain>
    </source>
</reference>
<proteinExistence type="predicted"/>
<evidence type="ECO:0000313" key="6">
    <source>
        <dbReference type="EMBL" id="RKN20792.1"/>
    </source>
</evidence>
<dbReference type="InterPro" id="IPR029063">
    <property type="entry name" value="SAM-dependent_MTases_sf"/>
</dbReference>
<keyword evidence="3" id="KW-0949">S-adenosyl-L-methionine</keyword>
<organism evidence="5 8">
    <name type="scientific">Streptomyces radicis</name>
    <dbReference type="NCBI Taxonomy" id="1750517"/>
    <lineage>
        <taxon>Bacteria</taxon>
        <taxon>Bacillati</taxon>
        <taxon>Actinomycetota</taxon>
        <taxon>Actinomycetes</taxon>
        <taxon>Kitasatosporales</taxon>
        <taxon>Streptomycetaceae</taxon>
        <taxon>Streptomyces</taxon>
    </lineage>
</organism>
<evidence type="ECO:0000313" key="7">
    <source>
        <dbReference type="Proteomes" id="UP000268652"/>
    </source>
</evidence>
<dbReference type="PANTHER" id="PTHR43464:SF19">
    <property type="entry name" value="UBIQUINONE BIOSYNTHESIS O-METHYLTRANSFERASE, MITOCHONDRIAL"/>
    <property type="match status" value="1"/>
</dbReference>
<evidence type="ECO:0000313" key="5">
    <source>
        <dbReference type="EMBL" id="RKN07920.1"/>
    </source>
</evidence>
<feature type="domain" description="Methyltransferase type 12" evidence="4">
    <location>
        <begin position="35"/>
        <end position="132"/>
    </location>
</feature>
<dbReference type="OrthoDB" id="3382693at2"/>
<dbReference type="PANTHER" id="PTHR43464">
    <property type="entry name" value="METHYLTRANSFERASE"/>
    <property type="match status" value="1"/>
</dbReference>
<dbReference type="Pfam" id="PF08242">
    <property type="entry name" value="Methyltransf_12"/>
    <property type="match status" value="1"/>
</dbReference>
<evidence type="ECO:0000256" key="3">
    <source>
        <dbReference type="ARBA" id="ARBA00022691"/>
    </source>
</evidence>
<dbReference type="AlphaFoldDB" id="A0A3A9W4Z2"/>
<keyword evidence="2 5" id="KW-0808">Transferase</keyword>
<dbReference type="Proteomes" id="UP000268652">
    <property type="component" value="Unassembled WGS sequence"/>
</dbReference>
<sequence length="272" mass="28309">MADQLERGGELHRPAVAEAAAWLRERLPEEPRLILDVGSGPGVGTCVLAEAFPGAEVVAVDGADGLLERATARAERLGLGDRVRVHRAELPGGLDAFGGVDLIWTSRFVHHVGDQRAALAALGGVLRPGGLLAVGEGGLPVRFLPSHPGVGRPGLQARLDAAGDEWFGEMRAELPGAVDAVDDWPALLTAAGLAPAGSRSFLIDHPAPLGEVGRAYLHAHLTRIRGNDGDRLAPEDRAALDALLAPDGILTRPDAFYLTASTVHTALTPPAS</sequence>
<keyword evidence="7" id="KW-1185">Reference proteome</keyword>
<dbReference type="EMBL" id="RBDY01000012">
    <property type="protein sequence ID" value="RKN20792.1"/>
    <property type="molecule type" value="Genomic_DNA"/>
</dbReference>
<dbReference type="InterPro" id="IPR013217">
    <property type="entry name" value="Methyltransf_12"/>
</dbReference>
<evidence type="ECO:0000256" key="2">
    <source>
        <dbReference type="ARBA" id="ARBA00022679"/>
    </source>
</evidence>
<name>A0A3A9W4Z2_9ACTN</name>
<evidence type="ECO:0000259" key="4">
    <source>
        <dbReference type="Pfam" id="PF08242"/>
    </source>
</evidence>
<dbReference type="SUPFAM" id="SSF53335">
    <property type="entry name" value="S-adenosyl-L-methionine-dependent methyltransferases"/>
    <property type="match status" value="1"/>
</dbReference>
<accession>A0A3A9W4Z2</accession>
<dbReference type="GO" id="GO:0008168">
    <property type="term" value="F:methyltransferase activity"/>
    <property type="evidence" value="ECO:0007669"/>
    <property type="project" value="UniProtKB-KW"/>
</dbReference>
<protein>
    <submittedName>
        <fullName evidence="5">Class I SAM-dependent methyltransferase</fullName>
    </submittedName>
</protein>
<evidence type="ECO:0000256" key="1">
    <source>
        <dbReference type="ARBA" id="ARBA00022603"/>
    </source>
</evidence>
<dbReference type="Gene3D" id="3.40.50.150">
    <property type="entry name" value="Vaccinia Virus protein VP39"/>
    <property type="match status" value="1"/>
</dbReference>
<dbReference type="GO" id="GO:0032259">
    <property type="term" value="P:methylation"/>
    <property type="evidence" value="ECO:0007669"/>
    <property type="project" value="UniProtKB-KW"/>
</dbReference>
<dbReference type="EMBL" id="RBDX01000013">
    <property type="protein sequence ID" value="RKN07920.1"/>
    <property type="molecule type" value="Genomic_DNA"/>
</dbReference>
<gene>
    <name evidence="6" type="ORF">D7318_17865</name>
    <name evidence="5" type="ORF">D7319_17055</name>
</gene>
<dbReference type="CDD" id="cd02440">
    <property type="entry name" value="AdoMet_MTases"/>
    <property type="match status" value="1"/>
</dbReference>
<keyword evidence="1 5" id="KW-0489">Methyltransferase</keyword>
<dbReference type="Proteomes" id="UP000275024">
    <property type="component" value="Unassembled WGS sequence"/>
</dbReference>
<evidence type="ECO:0000313" key="8">
    <source>
        <dbReference type="Proteomes" id="UP000275024"/>
    </source>
</evidence>